<keyword evidence="3" id="KW-1185">Reference proteome</keyword>
<gene>
    <name evidence="2" type="ORF">SAMN04515674_107198</name>
</gene>
<dbReference type="AlphaFoldDB" id="A0A1I5UI47"/>
<feature type="chain" id="PRO_5011527512" description="GLPGLI family protein" evidence="1">
    <location>
        <begin position="25"/>
        <end position="225"/>
    </location>
</feature>
<sequence>MKKIVFTATVLLGIASVHLSTAQANTRSGIEANSNTSGNVVMLGQDVQFENSPYLSDTFQEAVIMYKDEKLSKLMIRFNTYSNDLEYQQDGNNFTLTEPTIVGFRLPDGSIFRRGFQNLDRKQTNLTFYQILSEGNLSLVKYPHSRMQNKTQYNQATKLYAYVSDESFYLAKMDGTLVKVKKDKKSVFEAIPDKKEQLEEYLSKENLKLNNWENIIKLLKYYNSI</sequence>
<evidence type="ECO:0000313" key="2">
    <source>
        <dbReference type="EMBL" id="SFP94900.1"/>
    </source>
</evidence>
<feature type="signal peptide" evidence="1">
    <location>
        <begin position="1"/>
        <end position="24"/>
    </location>
</feature>
<dbReference type="Proteomes" id="UP000199306">
    <property type="component" value="Unassembled WGS sequence"/>
</dbReference>
<dbReference type="OrthoDB" id="822766at2"/>
<name>A0A1I5UI47_9BACT</name>
<evidence type="ECO:0000313" key="3">
    <source>
        <dbReference type="Proteomes" id="UP000199306"/>
    </source>
</evidence>
<reference evidence="2 3" key="1">
    <citation type="submission" date="2016-10" db="EMBL/GenBank/DDBJ databases">
        <authorList>
            <person name="de Groot N.N."/>
        </authorList>
    </citation>
    <scope>NUCLEOTIDE SEQUENCE [LARGE SCALE GENOMIC DNA]</scope>
    <source>
        <strain evidence="3">E92,LMG 26720,CCM 7988</strain>
    </source>
</reference>
<protein>
    <recommendedName>
        <fullName evidence="4">GLPGLI family protein</fullName>
    </recommendedName>
</protein>
<evidence type="ECO:0000256" key="1">
    <source>
        <dbReference type="SAM" id="SignalP"/>
    </source>
</evidence>
<organism evidence="2 3">
    <name type="scientific">Pseudarcicella hirudinis</name>
    <dbReference type="NCBI Taxonomy" id="1079859"/>
    <lineage>
        <taxon>Bacteria</taxon>
        <taxon>Pseudomonadati</taxon>
        <taxon>Bacteroidota</taxon>
        <taxon>Cytophagia</taxon>
        <taxon>Cytophagales</taxon>
        <taxon>Flectobacillaceae</taxon>
        <taxon>Pseudarcicella</taxon>
    </lineage>
</organism>
<dbReference type="STRING" id="1079859.SAMN04515674_107198"/>
<dbReference type="EMBL" id="FOXH01000007">
    <property type="protein sequence ID" value="SFP94900.1"/>
    <property type="molecule type" value="Genomic_DNA"/>
</dbReference>
<evidence type="ECO:0008006" key="4">
    <source>
        <dbReference type="Google" id="ProtNLM"/>
    </source>
</evidence>
<proteinExistence type="predicted"/>
<dbReference type="RefSeq" id="WP_092017817.1">
    <property type="nucleotide sequence ID" value="NZ_FOXH01000007.1"/>
</dbReference>
<accession>A0A1I5UI47</accession>
<keyword evidence="1" id="KW-0732">Signal</keyword>